<evidence type="ECO:0000313" key="11">
    <source>
        <dbReference type="EMBL" id="QDT39019.1"/>
    </source>
</evidence>
<dbReference type="EC" id="2.5.1.54" evidence="8"/>
<evidence type="ECO:0000256" key="1">
    <source>
        <dbReference type="ARBA" id="ARBA00003726"/>
    </source>
</evidence>
<proteinExistence type="inferred from homology"/>
<feature type="region of interest" description="Disordered" evidence="9">
    <location>
        <begin position="1"/>
        <end position="50"/>
    </location>
</feature>
<evidence type="ECO:0000256" key="9">
    <source>
        <dbReference type="SAM" id="MobiDB-lite"/>
    </source>
</evidence>
<feature type="domain" description="DAHP synthetase I/KDSA" evidence="10">
    <location>
        <begin position="92"/>
        <end position="389"/>
    </location>
</feature>
<evidence type="ECO:0000256" key="6">
    <source>
        <dbReference type="ARBA" id="ARBA00023141"/>
    </source>
</evidence>
<dbReference type="GO" id="GO:0005737">
    <property type="term" value="C:cytoplasm"/>
    <property type="evidence" value="ECO:0007669"/>
    <property type="project" value="TreeGrafter"/>
</dbReference>
<organism evidence="11 12">
    <name type="scientific">Stratiformator vulcanicus</name>
    <dbReference type="NCBI Taxonomy" id="2527980"/>
    <lineage>
        <taxon>Bacteria</taxon>
        <taxon>Pseudomonadati</taxon>
        <taxon>Planctomycetota</taxon>
        <taxon>Planctomycetia</taxon>
        <taxon>Planctomycetales</taxon>
        <taxon>Planctomycetaceae</taxon>
        <taxon>Stratiformator</taxon>
    </lineage>
</organism>
<evidence type="ECO:0000256" key="8">
    <source>
        <dbReference type="PIRNR" id="PIRNR001361"/>
    </source>
</evidence>
<comment type="similarity">
    <text evidence="3 8">Belongs to the class-I DAHP synthase family.</text>
</comment>
<dbReference type="PANTHER" id="PTHR21225">
    <property type="entry name" value="PHOSPHO-2-DEHYDRO-3-DEOXYHEPTONATE ALDOLASE DAHP SYNTHETASE"/>
    <property type="match status" value="1"/>
</dbReference>
<dbReference type="AlphaFoldDB" id="A0A517R5A0"/>
<evidence type="ECO:0000256" key="7">
    <source>
        <dbReference type="ARBA" id="ARBA00047508"/>
    </source>
</evidence>
<dbReference type="GO" id="GO:0009073">
    <property type="term" value="P:aromatic amino acid family biosynthetic process"/>
    <property type="evidence" value="ECO:0007669"/>
    <property type="project" value="UniProtKB-KW"/>
</dbReference>
<dbReference type="Gene3D" id="3.20.20.70">
    <property type="entry name" value="Aldolase class I"/>
    <property type="match status" value="1"/>
</dbReference>
<dbReference type="Proteomes" id="UP000317318">
    <property type="component" value="Chromosome"/>
</dbReference>
<dbReference type="GO" id="GO:0008652">
    <property type="term" value="P:amino acid biosynthetic process"/>
    <property type="evidence" value="ECO:0007669"/>
    <property type="project" value="UniProtKB-KW"/>
</dbReference>
<dbReference type="EMBL" id="CP036268">
    <property type="protein sequence ID" value="QDT39019.1"/>
    <property type="molecule type" value="Genomic_DNA"/>
</dbReference>
<dbReference type="GO" id="GO:0009423">
    <property type="term" value="P:chorismate biosynthetic process"/>
    <property type="evidence" value="ECO:0007669"/>
    <property type="project" value="UniProtKB-UniPathway"/>
</dbReference>
<keyword evidence="6 8" id="KW-0057">Aromatic amino acid biosynthesis</keyword>
<dbReference type="UniPathway" id="UPA00053">
    <property type="reaction ID" value="UER00084"/>
</dbReference>
<dbReference type="GO" id="GO:0003849">
    <property type="term" value="F:3-deoxy-7-phosphoheptulonate synthase activity"/>
    <property type="evidence" value="ECO:0007669"/>
    <property type="project" value="UniProtKB-EC"/>
</dbReference>
<dbReference type="SUPFAM" id="SSF51569">
    <property type="entry name" value="Aldolase"/>
    <property type="match status" value="1"/>
</dbReference>
<dbReference type="RefSeq" id="WP_310820648.1">
    <property type="nucleotide sequence ID" value="NZ_CP036268.1"/>
</dbReference>
<keyword evidence="5 8" id="KW-0808">Transferase</keyword>
<evidence type="ECO:0000313" key="12">
    <source>
        <dbReference type="Proteomes" id="UP000317318"/>
    </source>
</evidence>
<gene>
    <name evidence="11" type="primary">aroF_2</name>
    <name evidence="11" type="ORF">Pan189_34200</name>
</gene>
<dbReference type="Pfam" id="PF00793">
    <property type="entry name" value="DAHP_synth_1"/>
    <property type="match status" value="1"/>
</dbReference>
<name>A0A517R5A0_9PLAN</name>
<protein>
    <recommendedName>
        <fullName evidence="8">Phospho-2-dehydro-3-deoxyheptonate aldolase</fullName>
        <ecNumber evidence="8">2.5.1.54</ecNumber>
    </recommendedName>
</protein>
<reference evidence="11 12" key="1">
    <citation type="submission" date="2019-02" db="EMBL/GenBank/DDBJ databases">
        <title>Deep-cultivation of Planctomycetes and their phenomic and genomic characterization uncovers novel biology.</title>
        <authorList>
            <person name="Wiegand S."/>
            <person name="Jogler M."/>
            <person name="Boedeker C."/>
            <person name="Pinto D."/>
            <person name="Vollmers J."/>
            <person name="Rivas-Marin E."/>
            <person name="Kohn T."/>
            <person name="Peeters S.H."/>
            <person name="Heuer A."/>
            <person name="Rast P."/>
            <person name="Oberbeckmann S."/>
            <person name="Bunk B."/>
            <person name="Jeske O."/>
            <person name="Meyerdierks A."/>
            <person name="Storesund J.E."/>
            <person name="Kallscheuer N."/>
            <person name="Luecker S."/>
            <person name="Lage O.M."/>
            <person name="Pohl T."/>
            <person name="Merkel B.J."/>
            <person name="Hornburger P."/>
            <person name="Mueller R.-W."/>
            <person name="Bruemmer F."/>
            <person name="Labrenz M."/>
            <person name="Spormann A.M."/>
            <person name="Op den Camp H."/>
            <person name="Overmann J."/>
            <person name="Amann R."/>
            <person name="Jetten M.S.M."/>
            <person name="Mascher T."/>
            <person name="Medema M.H."/>
            <person name="Devos D.P."/>
            <person name="Kaster A.-K."/>
            <person name="Ovreas L."/>
            <person name="Rohde M."/>
            <person name="Galperin M.Y."/>
            <person name="Jogler C."/>
        </authorList>
    </citation>
    <scope>NUCLEOTIDE SEQUENCE [LARGE SCALE GENOMIC DNA]</scope>
    <source>
        <strain evidence="11 12">Pan189</strain>
    </source>
</reference>
<evidence type="ECO:0000256" key="3">
    <source>
        <dbReference type="ARBA" id="ARBA00007985"/>
    </source>
</evidence>
<dbReference type="GO" id="GO:0042802">
    <property type="term" value="F:identical protein binding"/>
    <property type="evidence" value="ECO:0007669"/>
    <property type="project" value="UniProtKB-ARBA"/>
</dbReference>
<sequence length="402" mass="43192">MDGSDRSLKPASGRSRLNGESSNGLGGRSFPPPGWIGTLPDADLSSDPPDVMKSTADLHIRGYEPLIAPHDLLSEVPATEDVLQTTTAGREAVRQILAGEDSRLLVVVGPCSIHNRDLALEYARRLKGLSDKVAERMLVVMRVYFEKPRTTVGWKGLINDPHLNDTFAVSEGLKLARGILTEINKLGLPAATEMLEPITPQYIADLITLASIGARTTESPTHRQMASGLSMPVGYKNGTDGSVQTALNAMLAAKEPHSFLGIDPHGKTCVIHTNGNPWGHLILRGGNGGPNYSPEHVAEATRLLTKADLPARFLIDCSHANSSKDYRRQPEVFESVLSQRIDGADGVIGMMLESNLNEGKQSLGGGPEGLDYGVSITDGCLGWEQTEELLLKAAERLEPVEA</sequence>
<dbReference type="PIRSF" id="PIRSF001361">
    <property type="entry name" value="DAHP_synthase"/>
    <property type="match status" value="1"/>
</dbReference>
<feature type="compositionally biased region" description="Low complexity" evidence="9">
    <location>
        <begin position="39"/>
        <end position="49"/>
    </location>
</feature>
<evidence type="ECO:0000256" key="2">
    <source>
        <dbReference type="ARBA" id="ARBA00004688"/>
    </source>
</evidence>
<dbReference type="FunFam" id="3.20.20.70:FF:000005">
    <property type="entry name" value="Phospho-2-dehydro-3-deoxyheptonate aldolase"/>
    <property type="match status" value="1"/>
</dbReference>
<evidence type="ECO:0000256" key="5">
    <source>
        <dbReference type="ARBA" id="ARBA00022679"/>
    </source>
</evidence>
<keyword evidence="4 8" id="KW-0028">Amino-acid biosynthesis</keyword>
<comment type="function">
    <text evidence="1 8">Stereospecific condensation of phosphoenolpyruvate (PEP) and D-erythrose-4-phosphate (E4P) giving rise to 3-deoxy-D-arabino-heptulosonate-7-phosphate (DAHP).</text>
</comment>
<comment type="catalytic activity">
    <reaction evidence="7 8">
        <text>D-erythrose 4-phosphate + phosphoenolpyruvate + H2O = 7-phospho-2-dehydro-3-deoxy-D-arabino-heptonate + phosphate</text>
        <dbReference type="Rhea" id="RHEA:14717"/>
        <dbReference type="ChEBI" id="CHEBI:15377"/>
        <dbReference type="ChEBI" id="CHEBI:16897"/>
        <dbReference type="ChEBI" id="CHEBI:43474"/>
        <dbReference type="ChEBI" id="CHEBI:58394"/>
        <dbReference type="ChEBI" id="CHEBI:58702"/>
        <dbReference type="EC" id="2.5.1.54"/>
    </reaction>
</comment>
<dbReference type="NCBIfam" id="TIGR00034">
    <property type="entry name" value="aroFGH"/>
    <property type="match status" value="1"/>
</dbReference>
<evidence type="ECO:0000256" key="4">
    <source>
        <dbReference type="ARBA" id="ARBA00022605"/>
    </source>
</evidence>
<keyword evidence="12" id="KW-1185">Reference proteome</keyword>
<dbReference type="InterPro" id="IPR013785">
    <property type="entry name" value="Aldolase_TIM"/>
</dbReference>
<comment type="pathway">
    <text evidence="2 8">Metabolic intermediate biosynthesis; chorismate biosynthesis; chorismate from D-erythrose 4-phosphate and phosphoenolpyruvate: step 1/7.</text>
</comment>
<accession>A0A517R5A0</accession>
<dbReference type="PANTHER" id="PTHR21225:SF12">
    <property type="entry name" value="PHOSPHO-2-DEHYDRO-3-DEOXYHEPTONATE ALDOLASE, TYROSINE-INHIBITED"/>
    <property type="match status" value="1"/>
</dbReference>
<dbReference type="InterPro" id="IPR006219">
    <property type="entry name" value="DAHP_synth_1"/>
</dbReference>
<dbReference type="InterPro" id="IPR006218">
    <property type="entry name" value="DAHP1/KDSA"/>
</dbReference>
<dbReference type="KEGG" id="svp:Pan189_34200"/>
<evidence type="ECO:0000259" key="10">
    <source>
        <dbReference type="Pfam" id="PF00793"/>
    </source>
</evidence>
<dbReference type="NCBIfam" id="NF009395">
    <property type="entry name" value="PRK12755.1"/>
    <property type="match status" value="1"/>
</dbReference>